<dbReference type="GO" id="GO:0031564">
    <property type="term" value="P:transcription antitermination"/>
    <property type="evidence" value="ECO:0007669"/>
    <property type="project" value="UniProtKB-KW"/>
</dbReference>
<dbReference type="PANTHER" id="PTHR11078:SF3">
    <property type="entry name" value="ANTITERMINATION NUSB DOMAIN-CONTAINING PROTEIN"/>
    <property type="match status" value="1"/>
</dbReference>
<name>A0A1G2U3Z3_9BACT</name>
<dbReference type="Pfam" id="PF00293">
    <property type="entry name" value="NUDIX"/>
    <property type="match status" value="1"/>
</dbReference>
<evidence type="ECO:0000256" key="3">
    <source>
        <dbReference type="ARBA" id="ARBA00022884"/>
    </source>
</evidence>
<comment type="similarity">
    <text evidence="1 6">Belongs to the NusB family.</text>
</comment>
<dbReference type="PANTHER" id="PTHR11078">
    <property type="entry name" value="N UTILIZATION SUBSTANCE PROTEIN B-RELATED"/>
    <property type="match status" value="1"/>
</dbReference>
<dbReference type="Gene3D" id="3.90.79.10">
    <property type="entry name" value="Nucleoside Triphosphate Pyrophosphohydrolase"/>
    <property type="match status" value="1"/>
</dbReference>
<dbReference type="AlphaFoldDB" id="A0A1G2U3Z3"/>
<dbReference type="InterPro" id="IPR000086">
    <property type="entry name" value="NUDIX_hydrolase_dom"/>
</dbReference>
<evidence type="ECO:0000313" key="8">
    <source>
        <dbReference type="EMBL" id="OHB04189.1"/>
    </source>
</evidence>
<evidence type="ECO:0000256" key="5">
    <source>
        <dbReference type="ARBA" id="ARBA00023163"/>
    </source>
</evidence>
<evidence type="ECO:0000259" key="7">
    <source>
        <dbReference type="PROSITE" id="PS51462"/>
    </source>
</evidence>
<proteinExistence type="inferred from homology"/>
<comment type="caution">
    <text evidence="8">The sequence shown here is derived from an EMBL/GenBank/DDBJ whole genome shotgun (WGS) entry which is preliminary data.</text>
</comment>
<comment type="function">
    <text evidence="6">Involved in transcription antitermination. Required for transcription of ribosomal RNA (rRNA) genes. Binds specifically to the boxA antiterminator sequence of the ribosomal RNA (rrn) operons.</text>
</comment>
<dbReference type="SUPFAM" id="SSF48013">
    <property type="entry name" value="NusB-like"/>
    <property type="match status" value="1"/>
</dbReference>
<evidence type="ECO:0000256" key="1">
    <source>
        <dbReference type="ARBA" id="ARBA00005952"/>
    </source>
</evidence>
<sequence>MQSLFEWDFRGFDKKTALKVLERNVEEFAAGENDIDFIENLYKTVLEKRKELDLIITKAAPDWPVEKISIIDRNVLRIGLSELLFADRKEVPPKVAINEAIELAKNFGGETSGKFVNGVLGAVYKEMGEPGKDEVSTKKKNPDNIPDEKAPLLILGGAVVYSEKEGRIYIALVHDVFGHWTLSKGKLEDNEDIKAGTIREIKEELGLDIEIEQELGVNEYIAYHPEHGKLRKRVYYFLARSQYAEMILEKEGGLDNAKWFSLDQIAELNFYDDVLPLVTKAVMILARAQQNKK</sequence>
<dbReference type="InterPro" id="IPR006027">
    <property type="entry name" value="NusB_RsmB_TIM44"/>
</dbReference>
<dbReference type="GO" id="GO:0005829">
    <property type="term" value="C:cytosol"/>
    <property type="evidence" value="ECO:0007669"/>
    <property type="project" value="TreeGrafter"/>
</dbReference>
<dbReference type="SUPFAM" id="SSF55811">
    <property type="entry name" value="Nudix"/>
    <property type="match status" value="1"/>
</dbReference>
<feature type="domain" description="Nudix hydrolase" evidence="7">
    <location>
        <begin position="151"/>
        <end position="284"/>
    </location>
</feature>
<dbReference type="InterPro" id="IPR035926">
    <property type="entry name" value="NusB-like_sf"/>
</dbReference>
<evidence type="ECO:0000313" key="9">
    <source>
        <dbReference type="Proteomes" id="UP000176800"/>
    </source>
</evidence>
<gene>
    <name evidence="6" type="primary">nusB</name>
    <name evidence="8" type="ORF">A3B14_02140</name>
</gene>
<evidence type="ECO:0000256" key="4">
    <source>
        <dbReference type="ARBA" id="ARBA00023015"/>
    </source>
</evidence>
<evidence type="ECO:0000256" key="2">
    <source>
        <dbReference type="ARBA" id="ARBA00022814"/>
    </source>
</evidence>
<keyword evidence="3 6" id="KW-0694">RNA-binding</keyword>
<dbReference type="Pfam" id="PF01029">
    <property type="entry name" value="NusB"/>
    <property type="match status" value="1"/>
</dbReference>
<dbReference type="EMBL" id="MHWE01000010">
    <property type="protein sequence ID" value="OHB04189.1"/>
    <property type="molecule type" value="Genomic_DNA"/>
</dbReference>
<dbReference type="PROSITE" id="PS51462">
    <property type="entry name" value="NUDIX"/>
    <property type="match status" value="1"/>
</dbReference>
<reference evidence="8 9" key="1">
    <citation type="journal article" date="2016" name="Nat. Commun.">
        <title>Thousands of microbial genomes shed light on interconnected biogeochemical processes in an aquifer system.</title>
        <authorList>
            <person name="Anantharaman K."/>
            <person name="Brown C.T."/>
            <person name="Hug L.A."/>
            <person name="Sharon I."/>
            <person name="Castelle C.J."/>
            <person name="Probst A.J."/>
            <person name="Thomas B.C."/>
            <person name="Singh A."/>
            <person name="Wilkins M.J."/>
            <person name="Karaoz U."/>
            <person name="Brodie E.L."/>
            <person name="Williams K.H."/>
            <person name="Hubbard S.S."/>
            <person name="Banfield J.F."/>
        </authorList>
    </citation>
    <scope>NUCLEOTIDE SEQUENCE [LARGE SCALE GENOMIC DNA]</scope>
</reference>
<protein>
    <recommendedName>
        <fullName evidence="6">Transcription antitermination protein NusB</fullName>
    </recommendedName>
    <alternativeName>
        <fullName evidence="6">Antitermination factor NusB</fullName>
    </alternativeName>
</protein>
<dbReference type="InterPro" id="IPR015797">
    <property type="entry name" value="NUDIX_hydrolase-like_dom_sf"/>
</dbReference>
<keyword evidence="5 6" id="KW-0804">Transcription</keyword>
<accession>A0A1G2U3Z3</accession>
<dbReference type="HAMAP" id="MF_00073">
    <property type="entry name" value="NusB"/>
    <property type="match status" value="1"/>
</dbReference>
<dbReference type="Proteomes" id="UP000176800">
    <property type="component" value="Unassembled WGS sequence"/>
</dbReference>
<dbReference type="NCBIfam" id="TIGR01951">
    <property type="entry name" value="nusB"/>
    <property type="match status" value="1"/>
</dbReference>
<evidence type="ECO:0000256" key="6">
    <source>
        <dbReference type="HAMAP-Rule" id="MF_00073"/>
    </source>
</evidence>
<dbReference type="InterPro" id="IPR011605">
    <property type="entry name" value="NusB_fam"/>
</dbReference>
<organism evidence="8 9">
    <name type="scientific">Candidatus Zambryskibacteria bacterium RIFCSPLOWO2_01_FULL_45_21</name>
    <dbReference type="NCBI Taxonomy" id="1802761"/>
    <lineage>
        <taxon>Bacteria</taxon>
        <taxon>Candidatus Zambryskiibacteriota</taxon>
    </lineage>
</organism>
<keyword evidence="2 6" id="KW-0889">Transcription antitermination</keyword>
<dbReference type="GO" id="GO:0003723">
    <property type="term" value="F:RNA binding"/>
    <property type="evidence" value="ECO:0007669"/>
    <property type="project" value="UniProtKB-UniRule"/>
</dbReference>
<dbReference type="Gene3D" id="1.10.940.10">
    <property type="entry name" value="NusB-like"/>
    <property type="match status" value="1"/>
</dbReference>
<dbReference type="GO" id="GO:0006353">
    <property type="term" value="P:DNA-templated transcription termination"/>
    <property type="evidence" value="ECO:0007669"/>
    <property type="project" value="UniProtKB-UniRule"/>
</dbReference>
<keyword evidence="4 6" id="KW-0805">Transcription regulation</keyword>